<protein>
    <submittedName>
        <fullName evidence="1 3">Uncharacterized protein</fullName>
    </submittedName>
</protein>
<name>A0A183U5P5_TOXCA</name>
<evidence type="ECO:0000313" key="1">
    <source>
        <dbReference type="EMBL" id="VDM29532.1"/>
    </source>
</evidence>
<dbReference type="WBParaSite" id="TCNE_0000381501-mRNA-1">
    <property type="protein sequence ID" value="TCNE_0000381501-mRNA-1"/>
    <property type="gene ID" value="TCNE_0000381501"/>
</dbReference>
<reference evidence="3" key="1">
    <citation type="submission" date="2016-06" db="UniProtKB">
        <authorList>
            <consortium name="WormBaseParasite"/>
        </authorList>
    </citation>
    <scope>IDENTIFICATION</scope>
</reference>
<reference evidence="1 2" key="2">
    <citation type="submission" date="2018-11" db="EMBL/GenBank/DDBJ databases">
        <authorList>
            <consortium name="Pathogen Informatics"/>
        </authorList>
    </citation>
    <scope>NUCLEOTIDE SEQUENCE [LARGE SCALE GENOMIC DNA]</scope>
</reference>
<dbReference type="EMBL" id="UYWY01005389">
    <property type="protein sequence ID" value="VDM29532.1"/>
    <property type="molecule type" value="Genomic_DNA"/>
</dbReference>
<dbReference type="AlphaFoldDB" id="A0A183U5P5"/>
<proteinExistence type="predicted"/>
<organism evidence="2 3">
    <name type="scientific">Toxocara canis</name>
    <name type="common">Canine roundworm</name>
    <dbReference type="NCBI Taxonomy" id="6265"/>
    <lineage>
        <taxon>Eukaryota</taxon>
        <taxon>Metazoa</taxon>
        <taxon>Ecdysozoa</taxon>
        <taxon>Nematoda</taxon>
        <taxon>Chromadorea</taxon>
        <taxon>Rhabditida</taxon>
        <taxon>Spirurina</taxon>
        <taxon>Ascaridomorpha</taxon>
        <taxon>Ascaridoidea</taxon>
        <taxon>Toxocaridae</taxon>
        <taxon>Toxocara</taxon>
    </lineage>
</organism>
<evidence type="ECO:0000313" key="2">
    <source>
        <dbReference type="Proteomes" id="UP000050794"/>
    </source>
</evidence>
<sequence>MQKPLGSATAVVESATLGLLDPRSSRLSYGGRTFCFWHTYPRSLWHVFQDRLRWLLAPYGRGVVFAVVYNSGTPIAVHLQKDFGQQMHCNLSTVLLFTVDIIADLCETVFVTVSSTGRLLDASVGRTCDLGVL</sequence>
<evidence type="ECO:0000313" key="3">
    <source>
        <dbReference type="WBParaSite" id="TCNE_0000381501-mRNA-1"/>
    </source>
</evidence>
<keyword evidence="2" id="KW-1185">Reference proteome</keyword>
<dbReference type="Proteomes" id="UP000050794">
    <property type="component" value="Unassembled WGS sequence"/>
</dbReference>
<gene>
    <name evidence="1" type="ORF">TCNE_LOCUS3815</name>
</gene>
<accession>A0A183U5P5</accession>